<dbReference type="EMBL" id="JBHUON010000006">
    <property type="protein sequence ID" value="MFD2864510.1"/>
    <property type="molecule type" value="Genomic_DNA"/>
</dbReference>
<keyword evidence="1" id="KW-0732">Signal</keyword>
<sequence length="51" mass="5258">MKKLAIVTAIVLATALTAFSLSKTNNNTEGKIENASTKTTTDAAMTLATAD</sequence>
<accession>A0ABW5XQ97</accession>
<organism evidence="2 3">
    <name type="scientific">Mucilaginibacter antarcticus</name>
    <dbReference type="NCBI Taxonomy" id="1855725"/>
    <lineage>
        <taxon>Bacteria</taxon>
        <taxon>Pseudomonadati</taxon>
        <taxon>Bacteroidota</taxon>
        <taxon>Sphingobacteriia</taxon>
        <taxon>Sphingobacteriales</taxon>
        <taxon>Sphingobacteriaceae</taxon>
        <taxon>Mucilaginibacter</taxon>
    </lineage>
</organism>
<dbReference type="RefSeq" id="WP_377125105.1">
    <property type="nucleotide sequence ID" value="NZ_JBHUHN010000001.1"/>
</dbReference>
<proteinExistence type="predicted"/>
<evidence type="ECO:0000256" key="1">
    <source>
        <dbReference type="SAM" id="SignalP"/>
    </source>
</evidence>
<evidence type="ECO:0000313" key="3">
    <source>
        <dbReference type="Proteomes" id="UP001597601"/>
    </source>
</evidence>
<evidence type="ECO:0000313" key="2">
    <source>
        <dbReference type="EMBL" id="MFD2864510.1"/>
    </source>
</evidence>
<dbReference type="Proteomes" id="UP001597601">
    <property type="component" value="Unassembled WGS sequence"/>
</dbReference>
<keyword evidence="3" id="KW-1185">Reference proteome</keyword>
<gene>
    <name evidence="2" type="ORF">ACFSYC_07385</name>
</gene>
<evidence type="ECO:0008006" key="4">
    <source>
        <dbReference type="Google" id="ProtNLM"/>
    </source>
</evidence>
<feature type="signal peptide" evidence="1">
    <location>
        <begin position="1"/>
        <end position="20"/>
    </location>
</feature>
<protein>
    <recommendedName>
        <fullName evidence="4">Entericidin</fullName>
    </recommendedName>
</protein>
<reference evidence="3" key="1">
    <citation type="journal article" date="2019" name="Int. J. Syst. Evol. Microbiol.">
        <title>The Global Catalogue of Microorganisms (GCM) 10K type strain sequencing project: providing services to taxonomists for standard genome sequencing and annotation.</title>
        <authorList>
            <consortium name="The Broad Institute Genomics Platform"/>
            <consortium name="The Broad Institute Genome Sequencing Center for Infectious Disease"/>
            <person name="Wu L."/>
            <person name="Ma J."/>
        </authorList>
    </citation>
    <scope>NUCLEOTIDE SEQUENCE [LARGE SCALE GENOMIC DNA]</scope>
    <source>
        <strain evidence="3">KCTC 52232</strain>
    </source>
</reference>
<name>A0ABW5XQ97_9SPHI</name>
<feature type="chain" id="PRO_5046559085" description="Entericidin" evidence="1">
    <location>
        <begin position="21"/>
        <end position="51"/>
    </location>
</feature>
<comment type="caution">
    <text evidence="2">The sequence shown here is derived from an EMBL/GenBank/DDBJ whole genome shotgun (WGS) entry which is preliminary data.</text>
</comment>